<comment type="caution">
    <text evidence="2">The sequence shown here is derived from an EMBL/GenBank/DDBJ whole genome shotgun (WGS) entry which is preliminary data.</text>
</comment>
<dbReference type="AlphaFoldDB" id="A0A1Q9CLX4"/>
<dbReference type="EMBL" id="LSRX01001084">
    <property type="protein sequence ID" value="OLP83906.1"/>
    <property type="molecule type" value="Genomic_DNA"/>
</dbReference>
<sequence>MRALQTAPSYSELSTLGIECSDDLVGESEFCAESSAPANDELGGVGDVVFDEDPRDEAQEVVPVDLEAAVLPDMEEPQQLPPPVIEDKLTLDGI</sequence>
<feature type="region of interest" description="Disordered" evidence="1">
    <location>
        <begin position="72"/>
        <end position="94"/>
    </location>
</feature>
<accession>A0A1Q9CLX4</accession>
<evidence type="ECO:0000256" key="1">
    <source>
        <dbReference type="SAM" id="MobiDB-lite"/>
    </source>
</evidence>
<gene>
    <name evidence="2" type="ORF">AK812_SmicGene35298</name>
</gene>
<keyword evidence="3" id="KW-1185">Reference proteome</keyword>
<reference evidence="2 3" key="1">
    <citation type="submission" date="2016-02" db="EMBL/GenBank/DDBJ databases">
        <title>Genome analysis of coral dinoflagellate symbionts highlights evolutionary adaptations to a symbiotic lifestyle.</title>
        <authorList>
            <person name="Aranda M."/>
            <person name="Li Y."/>
            <person name="Liew Y.J."/>
            <person name="Baumgarten S."/>
            <person name="Simakov O."/>
            <person name="Wilson M."/>
            <person name="Piel J."/>
            <person name="Ashoor H."/>
            <person name="Bougouffa S."/>
            <person name="Bajic V.B."/>
            <person name="Ryu T."/>
            <person name="Ravasi T."/>
            <person name="Bayer T."/>
            <person name="Micklem G."/>
            <person name="Kim H."/>
            <person name="Bhak J."/>
            <person name="Lajeunesse T.C."/>
            <person name="Voolstra C.R."/>
        </authorList>
    </citation>
    <scope>NUCLEOTIDE SEQUENCE [LARGE SCALE GENOMIC DNA]</scope>
    <source>
        <strain evidence="2 3">CCMP2467</strain>
    </source>
</reference>
<evidence type="ECO:0000313" key="3">
    <source>
        <dbReference type="Proteomes" id="UP000186817"/>
    </source>
</evidence>
<name>A0A1Q9CLX4_SYMMI</name>
<dbReference type="Proteomes" id="UP000186817">
    <property type="component" value="Unassembled WGS sequence"/>
</dbReference>
<protein>
    <submittedName>
        <fullName evidence="2">Uncharacterized protein</fullName>
    </submittedName>
</protein>
<organism evidence="2 3">
    <name type="scientific">Symbiodinium microadriaticum</name>
    <name type="common">Dinoflagellate</name>
    <name type="synonym">Zooxanthella microadriatica</name>
    <dbReference type="NCBI Taxonomy" id="2951"/>
    <lineage>
        <taxon>Eukaryota</taxon>
        <taxon>Sar</taxon>
        <taxon>Alveolata</taxon>
        <taxon>Dinophyceae</taxon>
        <taxon>Suessiales</taxon>
        <taxon>Symbiodiniaceae</taxon>
        <taxon>Symbiodinium</taxon>
    </lineage>
</organism>
<evidence type="ECO:0000313" key="2">
    <source>
        <dbReference type="EMBL" id="OLP83906.1"/>
    </source>
</evidence>
<feature type="compositionally biased region" description="Basic and acidic residues" evidence="1">
    <location>
        <begin position="85"/>
        <end position="94"/>
    </location>
</feature>
<proteinExistence type="predicted"/>